<organism evidence="2 3">
    <name type="scientific">Candidatus Limivivens merdigallinarum</name>
    <dbReference type="NCBI Taxonomy" id="2840859"/>
    <lineage>
        <taxon>Bacteria</taxon>
        <taxon>Bacillati</taxon>
        <taxon>Bacillota</taxon>
        <taxon>Clostridia</taxon>
        <taxon>Lachnospirales</taxon>
        <taxon>Lachnospiraceae</taxon>
        <taxon>Lachnospiraceae incertae sedis</taxon>
        <taxon>Candidatus Limivivens</taxon>
    </lineage>
</organism>
<dbReference type="Proteomes" id="UP000886886">
    <property type="component" value="Unassembled WGS sequence"/>
</dbReference>
<dbReference type="GO" id="GO:0004853">
    <property type="term" value="F:uroporphyrinogen decarboxylase activity"/>
    <property type="evidence" value="ECO:0007669"/>
    <property type="project" value="InterPro"/>
</dbReference>
<dbReference type="Pfam" id="PF01208">
    <property type="entry name" value="URO-D"/>
    <property type="match status" value="1"/>
</dbReference>
<reference evidence="2" key="2">
    <citation type="journal article" date="2021" name="PeerJ">
        <title>Extensive microbial diversity within the chicken gut microbiome revealed by metagenomics and culture.</title>
        <authorList>
            <person name="Gilroy R."/>
            <person name="Ravi A."/>
            <person name="Getino M."/>
            <person name="Pursley I."/>
            <person name="Horton D.L."/>
            <person name="Alikhan N.F."/>
            <person name="Baker D."/>
            <person name="Gharbi K."/>
            <person name="Hall N."/>
            <person name="Watson M."/>
            <person name="Adriaenssens E.M."/>
            <person name="Foster-Nyarko E."/>
            <person name="Jarju S."/>
            <person name="Secka A."/>
            <person name="Antonio M."/>
            <person name="Oren A."/>
            <person name="Chaudhuri R.R."/>
            <person name="La Ragione R."/>
            <person name="Hildebrand F."/>
            <person name="Pallen M.J."/>
        </authorList>
    </citation>
    <scope>NUCLEOTIDE SEQUENCE</scope>
    <source>
        <strain evidence="2">ChiSjej3B21-11622</strain>
    </source>
</reference>
<evidence type="ECO:0000313" key="3">
    <source>
        <dbReference type="Proteomes" id="UP000886886"/>
    </source>
</evidence>
<proteinExistence type="predicted"/>
<keyword evidence="2" id="KW-0489">Methyltransferase</keyword>
<feature type="domain" description="Uroporphyrinogen decarboxylase (URO-D)" evidence="1">
    <location>
        <begin position="171"/>
        <end position="375"/>
    </location>
</feature>
<dbReference type="InterPro" id="IPR000257">
    <property type="entry name" value="Uroporphyrinogen_deCOase"/>
</dbReference>
<dbReference type="PANTHER" id="PTHR47099">
    <property type="entry name" value="METHYLCOBAMIDE:COM METHYLTRANSFERASE MTBA"/>
    <property type="match status" value="1"/>
</dbReference>
<gene>
    <name evidence="2" type="ORF">IAB26_04140</name>
</gene>
<evidence type="ECO:0000313" key="2">
    <source>
        <dbReference type="EMBL" id="HIQ95733.1"/>
    </source>
</evidence>
<dbReference type="Gene3D" id="3.20.20.210">
    <property type="match status" value="1"/>
</dbReference>
<dbReference type="EMBL" id="DVFT01000057">
    <property type="protein sequence ID" value="HIQ95733.1"/>
    <property type="molecule type" value="Genomic_DNA"/>
</dbReference>
<reference evidence="2" key="1">
    <citation type="submission" date="2020-10" db="EMBL/GenBank/DDBJ databases">
        <authorList>
            <person name="Gilroy R."/>
        </authorList>
    </citation>
    <scope>NUCLEOTIDE SEQUENCE</scope>
    <source>
        <strain evidence="2">ChiSjej3B21-11622</strain>
    </source>
</reference>
<dbReference type="InterPro" id="IPR052024">
    <property type="entry name" value="Methanogen_methyltrans"/>
</dbReference>
<name>A0A9D1D0N9_9FIRM</name>
<dbReference type="InterPro" id="IPR038071">
    <property type="entry name" value="UROD/MetE-like_sf"/>
</dbReference>
<sequence>MTSRRENFEKTMRHQTPDSLILDFGGNPLSTMEGQSQEKFLDFLGYQREEKQERLLFGQTPDLDERILKEFDIDTRSVGGILPCEQSSFQKISDEEYIDEWGIRRRFTGLYWEAVNAPLKDATIEEMENYPFPDPDSIPEAMLQNYEKKAKYLFEETDYVVCGEHPVYGVFELGCWLCGFDNFLYRTAAEPEFVEAFFERVWEYQKKVIEIYYGRIGKYLHYTSSGDDFATQNGPFLSPAMFEELIQPYLKKRIEYTKKYTDAYFLHHSCGSVTMLLPNLIESGVEILNPIQPKAKDMESAKLKEAFGDQIVFHGGVDTQELLPFGGREEIEESVARTIEILNKDGGYLFAAAHNIQEDVNPENLAVMLQAARKYGRK</sequence>
<protein>
    <submittedName>
        <fullName evidence="2">Methyltransferase</fullName>
    </submittedName>
</protein>
<keyword evidence="2" id="KW-0808">Transferase</keyword>
<dbReference type="SUPFAM" id="SSF51726">
    <property type="entry name" value="UROD/MetE-like"/>
    <property type="match status" value="1"/>
</dbReference>
<accession>A0A9D1D0N9</accession>
<comment type="caution">
    <text evidence="2">The sequence shown here is derived from an EMBL/GenBank/DDBJ whole genome shotgun (WGS) entry which is preliminary data.</text>
</comment>
<dbReference type="GO" id="GO:0006779">
    <property type="term" value="P:porphyrin-containing compound biosynthetic process"/>
    <property type="evidence" value="ECO:0007669"/>
    <property type="project" value="InterPro"/>
</dbReference>
<dbReference type="AlphaFoldDB" id="A0A9D1D0N9"/>
<dbReference type="PANTHER" id="PTHR47099:SF1">
    <property type="entry name" value="METHYLCOBAMIDE:COM METHYLTRANSFERASE MTBA"/>
    <property type="match status" value="1"/>
</dbReference>
<evidence type="ECO:0000259" key="1">
    <source>
        <dbReference type="Pfam" id="PF01208"/>
    </source>
</evidence>
<dbReference type="GO" id="GO:0032259">
    <property type="term" value="P:methylation"/>
    <property type="evidence" value="ECO:0007669"/>
    <property type="project" value="UniProtKB-KW"/>
</dbReference>
<dbReference type="GO" id="GO:0008168">
    <property type="term" value="F:methyltransferase activity"/>
    <property type="evidence" value="ECO:0007669"/>
    <property type="project" value="UniProtKB-KW"/>
</dbReference>